<evidence type="ECO:0000256" key="2">
    <source>
        <dbReference type="ARBA" id="ARBA00022448"/>
    </source>
</evidence>
<evidence type="ECO:0000313" key="10">
    <source>
        <dbReference type="Proteomes" id="UP000665047"/>
    </source>
</evidence>
<dbReference type="Pfam" id="PF07690">
    <property type="entry name" value="MFS_1"/>
    <property type="match status" value="1"/>
</dbReference>
<keyword evidence="4 7" id="KW-0812">Transmembrane</keyword>
<gene>
    <name evidence="9" type="ORF">HGO23_19370</name>
</gene>
<evidence type="ECO:0000256" key="6">
    <source>
        <dbReference type="ARBA" id="ARBA00023136"/>
    </source>
</evidence>
<proteinExistence type="predicted"/>
<dbReference type="RefSeq" id="WP_209027538.1">
    <property type="nucleotide sequence ID" value="NZ_CP072455.1"/>
</dbReference>
<feature type="transmembrane region" description="Helical" evidence="7">
    <location>
        <begin position="7"/>
        <end position="30"/>
    </location>
</feature>
<dbReference type="PROSITE" id="PS50850">
    <property type="entry name" value="MFS"/>
    <property type="match status" value="1"/>
</dbReference>
<evidence type="ECO:0000256" key="5">
    <source>
        <dbReference type="ARBA" id="ARBA00022989"/>
    </source>
</evidence>
<feature type="transmembrane region" description="Helical" evidence="7">
    <location>
        <begin position="131"/>
        <end position="153"/>
    </location>
</feature>
<feature type="transmembrane region" description="Helical" evidence="7">
    <location>
        <begin position="42"/>
        <end position="65"/>
    </location>
</feature>
<protein>
    <submittedName>
        <fullName evidence="9">MFS transporter</fullName>
    </submittedName>
</protein>
<dbReference type="InterPro" id="IPR005829">
    <property type="entry name" value="Sugar_transporter_CS"/>
</dbReference>
<evidence type="ECO:0000256" key="7">
    <source>
        <dbReference type="SAM" id="Phobius"/>
    </source>
</evidence>
<feature type="transmembrane region" description="Helical" evidence="7">
    <location>
        <begin position="420"/>
        <end position="439"/>
    </location>
</feature>
<feature type="transmembrane region" description="Helical" evidence="7">
    <location>
        <begin position="72"/>
        <end position="92"/>
    </location>
</feature>
<dbReference type="PANTHER" id="PTHR42718">
    <property type="entry name" value="MAJOR FACILITATOR SUPERFAMILY MULTIDRUG TRANSPORTER MFSC"/>
    <property type="match status" value="1"/>
</dbReference>
<feature type="transmembrane region" description="Helical" evidence="7">
    <location>
        <begin position="352"/>
        <end position="375"/>
    </location>
</feature>
<feature type="transmembrane region" description="Helical" evidence="7">
    <location>
        <begin position="258"/>
        <end position="283"/>
    </location>
</feature>
<dbReference type="SUPFAM" id="SSF103473">
    <property type="entry name" value="MFS general substrate transporter"/>
    <property type="match status" value="1"/>
</dbReference>
<dbReference type="InterPro" id="IPR036259">
    <property type="entry name" value="MFS_trans_sf"/>
</dbReference>
<feature type="domain" description="Major facilitator superfamily (MFS) profile" evidence="8">
    <location>
        <begin position="7"/>
        <end position="447"/>
    </location>
</feature>
<feature type="transmembrane region" description="Helical" evidence="7">
    <location>
        <begin position="98"/>
        <end position="119"/>
    </location>
</feature>
<name>A0ABX7VGJ4_XENBU</name>
<comment type="subcellular location">
    <subcellularLocation>
        <location evidence="1">Cell membrane</location>
        <topology evidence="1">Multi-pass membrane protein</topology>
    </subcellularLocation>
</comment>
<evidence type="ECO:0000259" key="8">
    <source>
        <dbReference type="PROSITE" id="PS50850"/>
    </source>
</evidence>
<keyword evidence="2" id="KW-0813">Transport</keyword>
<dbReference type="Proteomes" id="UP000665047">
    <property type="component" value="Chromosome"/>
</dbReference>
<keyword evidence="5 7" id="KW-1133">Transmembrane helix</keyword>
<keyword evidence="3" id="KW-1003">Cell membrane</keyword>
<dbReference type="PANTHER" id="PTHR42718:SF46">
    <property type="entry name" value="BLR6921 PROTEIN"/>
    <property type="match status" value="1"/>
</dbReference>
<keyword evidence="6 7" id="KW-0472">Membrane</keyword>
<evidence type="ECO:0000313" key="9">
    <source>
        <dbReference type="EMBL" id="QTL39864.1"/>
    </source>
</evidence>
<organism evidence="9 10">
    <name type="scientific">Xenorhabdus budapestensis</name>
    <dbReference type="NCBI Taxonomy" id="290110"/>
    <lineage>
        <taxon>Bacteria</taxon>
        <taxon>Pseudomonadati</taxon>
        <taxon>Pseudomonadota</taxon>
        <taxon>Gammaproteobacteria</taxon>
        <taxon>Enterobacterales</taxon>
        <taxon>Morganellaceae</taxon>
        <taxon>Xenorhabdus</taxon>
    </lineage>
</organism>
<evidence type="ECO:0000256" key="3">
    <source>
        <dbReference type="ARBA" id="ARBA00022475"/>
    </source>
</evidence>
<dbReference type="InterPro" id="IPR011701">
    <property type="entry name" value="MFS"/>
</dbReference>
<sequence>MTYRYRIAFIFLAGFFIDCVNIFMSAIALPDIARELSISESSVAWVANSYILGLTLIIPLSTWLASYFGARLTMAASMAIFTVGALLSGLSSDFASLILFRFIQGLGGGLLIPVGQALTFELFKKNERARISTLIMAVALIAPAISPGAGGIIVDHLSWRWVFLCNIPFSLITALLAFLWIKEEKTTARRPDLMGLLLVSLALANLLLGMSLYASATSRWLPLALAGAGIVFSLLYIKHARSVVHPILDLSVLRNKRMSFSVLVYYAVPGIFTGVNLLNIFYLQQVLGWSASETGLLMVLYAGGSFCAMMACGSLYNRIGAARLFFAGLMLHAVGIALLSLIGAAHGLPLLVAAYLLMGTGGGIAANTAQTTAMLDFDGERLARASTVWNLNRQMSFSVGAAFFTLIFNLLQQQTTTTSAYHYSFLIAAGLGFLFLPLLKLIQLSQKTESLCNQKKN</sequence>
<feature type="transmembrane region" description="Helical" evidence="7">
    <location>
        <begin position="193"/>
        <end position="214"/>
    </location>
</feature>
<dbReference type="EMBL" id="CP072455">
    <property type="protein sequence ID" value="QTL39864.1"/>
    <property type="molecule type" value="Genomic_DNA"/>
</dbReference>
<evidence type="ECO:0000256" key="1">
    <source>
        <dbReference type="ARBA" id="ARBA00004651"/>
    </source>
</evidence>
<dbReference type="PROSITE" id="PS00217">
    <property type="entry name" value="SUGAR_TRANSPORT_2"/>
    <property type="match status" value="1"/>
</dbReference>
<feature type="transmembrane region" description="Helical" evidence="7">
    <location>
        <begin position="220"/>
        <end position="237"/>
    </location>
</feature>
<reference evidence="9 10" key="1">
    <citation type="submission" date="2021-03" db="EMBL/GenBank/DDBJ databases">
        <title>Complete Genome Sequence Data of Xenorhabdus budapestensis strain C72, a Candidate Biological Control Agent, from China.</title>
        <authorList>
            <person name="LI B."/>
            <person name="WANG S."/>
            <person name="QIU D."/>
        </authorList>
    </citation>
    <scope>NUCLEOTIDE SEQUENCE [LARGE SCALE GENOMIC DNA]</scope>
    <source>
        <strain evidence="9 10">C-7-2</strain>
    </source>
</reference>
<feature type="transmembrane region" description="Helical" evidence="7">
    <location>
        <begin position="159"/>
        <end position="181"/>
    </location>
</feature>
<evidence type="ECO:0000256" key="4">
    <source>
        <dbReference type="ARBA" id="ARBA00022692"/>
    </source>
</evidence>
<feature type="transmembrane region" description="Helical" evidence="7">
    <location>
        <begin position="324"/>
        <end position="346"/>
    </location>
</feature>
<dbReference type="InterPro" id="IPR020846">
    <property type="entry name" value="MFS_dom"/>
</dbReference>
<feature type="transmembrane region" description="Helical" evidence="7">
    <location>
        <begin position="395"/>
        <end position="414"/>
    </location>
</feature>
<dbReference type="Gene3D" id="1.20.1250.20">
    <property type="entry name" value="MFS general substrate transporter like domains"/>
    <property type="match status" value="2"/>
</dbReference>
<keyword evidence="10" id="KW-1185">Reference proteome</keyword>
<accession>A0ABX7VGJ4</accession>
<feature type="transmembrane region" description="Helical" evidence="7">
    <location>
        <begin position="295"/>
        <end position="317"/>
    </location>
</feature>